<evidence type="ECO:0000313" key="2">
    <source>
        <dbReference type="EMBL" id="MPM11479.1"/>
    </source>
</evidence>
<proteinExistence type="predicted"/>
<gene>
    <name evidence="2" type="ORF">SDC9_57825</name>
</gene>
<evidence type="ECO:0000259" key="1">
    <source>
        <dbReference type="PROSITE" id="PS51304"/>
    </source>
</evidence>
<name>A0A644X5X5_9ZZZZ</name>
<protein>
    <recommendedName>
        <fullName evidence="1">Galectin domain-containing protein</fullName>
    </recommendedName>
</protein>
<reference evidence="2" key="1">
    <citation type="submission" date="2019-08" db="EMBL/GenBank/DDBJ databases">
        <authorList>
            <person name="Kucharzyk K."/>
            <person name="Murdoch R.W."/>
            <person name="Higgins S."/>
            <person name="Loffler F."/>
        </authorList>
    </citation>
    <scope>NUCLEOTIDE SEQUENCE</scope>
</reference>
<dbReference type="AlphaFoldDB" id="A0A644X5X5"/>
<accession>A0A644X5X5</accession>
<organism evidence="2">
    <name type="scientific">bioreactor metagenome</name>
    <dbReference type="NCBI Taxonomy" id="1076179"/>
    <lineage>
        <taxon>unclassified sequences</taxon>
        <taxon>metagenomes</taxon>
        <taxon>ecological metagenomes</taxon>
    </lineage>
</organism>
<dbReference type="InterPro" id="IPR001079">
    <property type="entry name" value="Galectin_CRD"/>
</dbReference>
<dbReference type="PROSITE" id="PS51304">
    <property type="entry name" value="GALECTIN"/>
    <property type="match status" value="1"/>
</dbReference>
<comment type="caution">
    <text evidence="2">The sequence shown here is derived from an EMBL/GenBank/DDBJ whole genome shotgun (WGS) entry which is preliminary data.</text>
</comment>
<feature type="domain" description="Galectin" evidence="1">
    <location>
        <begin position="1"/>
        <end position="62"/>
    </location>
</feature>
<dbReference type="EMBL" id="VSSQ01001834">
    <property type="protein sequence ID" value="MPM11479.1"/>
    <property type="molecule type" value="Genomic_DNA"/>
</dbReference>
<dbReference type="GO" id="GO:0030246">
    <property type="term" value="F:carbohydrate binding"/>
    <property type="evidence" value="ECO:0007669"/>
    <property type="project" value="InterPro"/>
</dbReference>
<sequence>MEFPNTASPSLAVSNGDGTFSIYINTLFCEAKQRESLRHEIEHLTEEHFFRDDLTIVQIEHEACGVRCAPRKTQRRIPDVLFCHPPDKIALFHSLESLHSYSRRFARQWKREHTRKL</sequence>